<accession>A0AA86P037</accession>
<dbReference type="AlphaFoldDB" id="A0AA86P037"/>
<organism evidence="2">
    <name type="scientific">Hexamita inflata</name>
    <dbReference type="NCBI Taxonomy" id="28002"/>
    <lineage>
        <taxon>Eukaryota</taxon>
        <taxon>Metamonada</taxon>
        <taxon>Diplomonadida</taxon>
        <taxon>Hexamitidae</taxon>
        <taxon>Hexamitinae</taxon>
        <taxon>Hexamita</taxon>
    </lineage>
</organism>
<name>A0AA86P037_9EUKA</name>
<reference evidence="3 4" key="2">
    <citation type="submission" date="2024-07" db="EMBL/GenBank/DDBJ databases">
        <authorList>
            <person name="Akdeniz Z."/>
        </authorList>
    </citation>
    <scope>NUCLEOTIDE SEQUENCE [LARGE SCALE GENOMIC DNA]</scope>
</reference>
<dbReference type="Proteomes" id="UP001642409">
    <property type="component" value="Unassembled WGS sequence"/>
</dbReference>
<evidence type="ECO:0000313" key="2">
    <source>
        <dbReference type="EMBL" id="CAI9928470.1"/>
    </source>
</evidence>
<sequence length="345" mass="40689">MLCVSKKPEQIRVISSSECMNRICINQNLQLSLCFQRNHIYLINSSNQVLSAFKSHFDFYSGYKKCFSKYCNGYQAVFNPELYNPVIFNGKIYIQCFNHLYVLEQNKLHKLLTIPDMYLDDFRSFFGHIFVFNNNLFVHGSKGSLFQLQNDKLILFKTIHSAQFFQFNESVYIQTDNCIFKLQKDFEYKFVCKCENAEIKFCTNGFLGFRTSAGVEVLNMKSEQVVIISKNEANMLGVEAIIQKLFSNEQINEIRKDNIESEKKMMENEEYKKMVQYYLKFNVVFPEQKKQFNNQIDRVNQQLENTMRRINRQKELIYGLTETMISKLLLTSSCLCQFINNEASQ</sequence>
<reference evidence="2" key="1">
    <citation type="submission" date="2023-06" db="EMBL/GenBank/DDBJ databases">
        <authorList>
            <person name="Kurt Z."/>
        </authorList>
    </citation>
    <scope>NUCLEOTIDE SEQUENCE</scope>
</reference>
<comment type="caution">
    <text evidence="2">The sequence shown here is derived from an EMBL/GenBank/DDBJ whole genome shotgun (WGS) entry which is preliminary data.</text>
</comment>
<evidence type="ECO:0000256" key="1">
    <source>
        <dbReference type="SAM" id="Coils"/>
    </source>
</evidence>
<dbReference type="EMBL" id="CAXDID020000676">
    <property type="protein sequence ID" value="CAL6109835.1"/>
    <property type="molecule type" value="Genomic_DNA"/>
</dbReference>
<evidence type="ECO:0000313" key="4">
    <source>
        <dbReference type="Proteomes" id="UP001642409"/>
    </source>
</evidence>
<keyword evidence="4" id="KW-1185">Reference proteome</keyword>
<protein>
    <submittedName>
        <fullName evidence="2">Uncharacterized protein</fullName>
    </submittedName>
</protein>
<gene>
    <name evidence="2" type="ORF">HINF_LOCUS16115</name>
    <name evidence="3" type="ORF">HINF_LOCUS75633</name>
</gene>
<dbReference type="EMBL" id="CATOUU010000400">
    <property type="protein sequence ID" value="CAI9928470.1"/>
    <property type="molecule type" value="Genomic_DNA"/>
</dbReference>
<feature type="coiled-coil region" evidence="1">
    <location>
        <begin position="289"/>
        <end position="316"/>
    </location>
</feature>
<evidence type="ECO:0000313" key="3">
    <source>
        <dbReference type="EMBL" id="CAL6109835.1"/>
    </source>
</evidence>
<proteinExistence type="predicted"/>
<keyword evidence="1" id="KW-0175">Coiled coil</keyword>